<reference evidence="3" key="1">
    <citation type="submission" date="2024-03" db="EMBL/GenBank/DDBJ databases">
        <title>Diverse circular DNA viruses in blood, oral, and fecal samples of captive lemurs.</title>
        <authorList>
            <person name="Paietta E.N."/>
            <person name="Kraberger S."/>
            <person name="Lund M.C."/>
            <person name="Custer J.M."/>
            <person name="Vargas K.M."/>
            <person name="Ehmke E.E."/>
            <person name="Yoder A.D."/>
            <person name="Varsani A."/>
        </authorList>
    </citation>
    <scope>NUCLEOTIDE SEQUENCE</scope>
    <source>
        <strain evidence="2">Duke_18_101</strain>
        <strain evidence="3">Duke_23FS_69</strain>
        <strain evidence="4">Duke_26_121</strain>
    </source>
</reference>
<keyword evidence="1" id="KW-0812">Transmembrane</keyword>
<feature type="transmembrane region" description="Helical" evidence="1">
    <location>
        <begin position="37"/>
        <end position="58"/>
    </location>
</feature>
<evidence type="ECO:0000313" key="4">
    <source>
        <dbReference type="EMBL" id="XCD07252.1"/>
    </source>
</evidence>
<evidence type="ECO:0000313" key="2">
    <source>
        <dbReference type="EMBL" id="XCD03589.1"/>
    </source>
</evidence>
<name>A0AAU8AX60_9VIRU</name>
<dbReference type="EMBL" id="PP511482">
    <property type="protein sequence ID" value="XCD04606.1"/>
    <property type="molecule type" value="Genomic_DNA"/>
</dbReference>
<protein>
    <submittedName>
        <fullName evidence="3">Uncharacterized protein</fullName>
    </submittedName>
</protein>
<sequence>METTTSMADFITTMSSFVTGLMTWMNSFLGFVTENPVLMVFLLIALAGTVIGIVRRWLPGRG</sequence>
<evidence type="ECO:0000313" key="3">
    <source>
        <dbReference type="EMBL" id="XCD04606.1"/>
    </source>
</evidence>
<organism evidence="3">
    <name type="scientific">Dulem virus 75</name>
    <dbReference type="NCBI Taxonomy" id="3145786"/>
    <lineage>
        <taxon>Viruses</taxon>
        <taxon>Monodnaviria</taxon>
        <taxon>Loebvirae</taxon>
        <taxon>Hofneiviricota</taxon>
        <taxon>Faserviricetes</taxon>
        <taxon>Tubulavirales</taxon>
        <taxon>Inoviridae</taxon>
        <taxon>Inovirus</taxon>
    </lineage>
</organism>
<proteinExistence type="predicted"/>
<evidence type="ECO:0000256" key="1">
    <source>
        <dbReference type="SAM" id="Phobius"/>
    </source>
</evidence>
<dbReference type="EMBL" id="PP511378">
    <property type="protein sequence ID" value="XCD03589.1"/>
    <property type="molecule type" value="Genomic_DNA"/>
</dbReference>
<keyword evidence="1" id="KW-1133">Transmembrane helix</keyword>
<accession>A0AAU8AX60</accession>
<keyword evidence="1" id="KW-0472">Membrane</keyword>
<feature type="transmembrane region" description="Helical" evidence="1">
    <location>
        <begin position="7"/>
        <end position="25"/>
    </location>
</feature>
<dbReference type="EMBL" id="PP511772">
    <property type="protein sequence ID" value="XCD07252.1"/>
    <property type="molecule type" value="Genomic_DNA"/>
</dbReference>